<evidence type="ECO:0000259" key="3">
    <source>
        <dbReference type="Pfam" id="PF13191"/>
    </source>
</evidence>
<accession>A0A9D1YTD4</accession>
<comment type="caution">
    <text evidence="4">The sequence shown here is derived from an EMBL/GenBank/DDBJ whole genome shotgun (WGS) entry which is preliminary data.</text>
</comment>
<keyword evidence="1" id="KW-0547">Nucleotide-binding</keyword>
<sequence>MGWDMAADSPVKTRHDTARRILDAAYAQEGMALVAQGLAGMGKTYFLRELMELAEADNRWAVTHVTADIFERDEPYGFLERLLSGPALRIPDRDPVDGTQKQPISVARELLRHANIATAVQQVIIVDDAQWVDTESALVLRYLLPRLTQRSMLAAFGVRTPHAPGGFGEHLEQLVSDNPRNRLLTFEPLTAEEIRLLSHARLGRSISPRTADRLLNSTGGSFLHIASIFDHLTEDEVSRLHLTWDIPLRMMHPKKNPLLIGYDNLSAPTKATTEIVCLSGGMTQSELAQAASELHEPIALDEALKEGVLKESGFGATVMPTHALVAHAVQDALPAARSRAISRVLAKLTDGFRSVHYALNAADRLDEELLQQVREYVKLATETNAFANINTVLEAALELVQADQPEARRELLVSLGLVNLRNKTLFLLLHRYDEYQRLDDDFVHELLAIALSAYHPEVPFPQERAMHLLQRQATNADEITVQAYLALLIVIMNMRTLDYTHVPALLAHAKSLQQHVPADPTVLRDARLAWIADPAGHLALLQGFETVLLHRNYDIEGTRASI</sequence>
<keyword evidence="2 4" id="KW-0067">ATP-binding</keyword>
<evidence type="ECO:0000313" key="5">
    <source>
        <dbReference type="Proteomes" id="UP000824005"/>
    </source>
</evidence>
<dbReference type="Proteomes" id="UP000824005">
    <property type="component" value="Unassembled WGS sequence"/>
</dbReference>
<dbReference type="PANTHER" id="PTHR16305">
    <property type="entry name" value="TESTICULAR SOLUBLE ADENYLYL CYCLASE"/>
    <property type="match status" value="1"/>
</dbReference>
<gene>
    <name evidence="4" type="ORF">H9830_04255</name>
</gene>
<proteinExistence type="predicted"/>
<organism evidence="4 5">
    <name type="scientific">Candidatus Agrococcus pullicola</name>
    <dbReference type="NCBI Taxonomy" id="2838429"/>
    <lineage>
        <taxon>Bacteria</taxon>
        <taxon>Bacillati</taxon>
        <taxon>Actinomycetota</taxon>
        <taxon>Actinomycetes</taxon>
        <taxon>Micrococcales</taxon>
        <taxon>Microbacteriaceae</taxon>
        <taxon>Agrococcus</taxon>
    </lineage>
</organism>
<dbReference type="Gene3D" id="1.10.8.60">
    <property type="match status" value="1"/>
</dbReference>
<dbReference type="GO" id="GO:0005524">
    <property type="term" value="F:ATP binding"/>
    <property type="evidence" value="ECO:0007669"/>
    <property type="project" value="UniProtKB-KW"/>
</dbReference>
<dbReference type="InterPro" id="IPR027417">
    <property type="entry name" value="P-loop_NTPase"/>
</dbReference>
<dbReference type="InterPro" id="IPR041664">
    <property type="entry name" value="AAA_16"/>
</dbReference>
<evidence type="ECO:0000313" key="4">
    <source>
        <dbReference type="EMBL" id="HIY65469.1"/>
    </source>
</evidence>
<feature type="non-terminal residue" evidence="4">
    <location>
        <position position="562"/>
    </location>
</feature>
<protein>
    <submittedName>
        <fullName evidence="4">ATP-binding protein</fullName>
    </submittedName>
</protein>
<dbReference type="EMBL" id="DXDC01000123">
    <property type="protein sequence ID" value="HIY65469.1"/>
    <property type="molecule type" value="Genomic_DNA"/>
</dbReference>
<feature type="domain" description="Orc1-like AAA ATPase" evidence="3">
    <location>
        <begin position="20"/>
        <end position="152"/>
    </location>
</feature>
<dbReference type="Pfam" id="PF13191">
    <property type="entry name" value="AAA_16"/>
    <property type="match status" value="1"/>
</dbReference>
<reference evidence="4" key="1">
    <citation type="journal article" date="2021" name="PeerJ">
        <title>Extensive microbial diversity within the chicken gut microbiome revealed by metagenomics and culture.</title>
        <authorList>
            <person name="Gilroy R."/>
            <person name="Ravi A."/>
            <person name="Getino M."/>
            <person name="Pursley I."/>
            <person name="Horton D.L."/>
            <person name="Alikhan N.F."/>
            <person name="Baker D."/>
            <person name="Gharbi K."/>
            <person name="Hall N."/>
            <person name="Watson M."/>
            <person name="Adriaenssens E.M."/>
            <person name="Foster-Nyarko E."/>
            <person name="Jarju S."/>
            <person name="Secka A."/>
            <person name="Antonio M."/>
            <person name="Oren A."/>
            <person name="Chaudhuri R.R."/>
            <person name="La Ragione R."/>
            <person name="Hildebrand F."/>
            <person name="Pallen M.J."/>
        </authorList>
    </citation>
    <scope>NUCLEOTIDE SEQUENCE</scope>
    <source>
        <strain evidence="4">ChiGjej1B1-98</strain>
    </source>
</reference>
<reference evidence="4" key="2">
    <citation type="submission" date="2021-04" db="EMBL/GenBank/DDBJ databases">
        <authorList>
            <person name="Gilroy R."/>
        </authorList>
    </citation>
    <scope>NUCLEOTIDE SEQUENCE</scope>
    <source>
        <strain evidence="4">ChiGjej1B1-98</strain>
    </source>
</reference>
<name>A0A9D1YTD4_9MICO</name>
<dbReference type="PANTHER" id="PTHR16305:SF28">
    <property type="entry name" value="GUANYLATE CYCLASE DOMAIN-CONTAINING PROTEIN"/>
    <property type="match status" value="1"/>
</dbReference>
<dbReference type="SUPFAM" id="SSF52540">
    <property type="entry name" value="P-loop containing nucleoside triphosphate hydrolases"/>
    <property type="match status" value="1"/>
</dbReference>
<dbReference type="AlphaFoldDB" id="A0A9D1YTD4"/>
<evidence type="ECO:0000256" key="1">
    <source>
        <dbReference type="ARBA" id="ARBA00022741"/>
    </source>
</evidence>
<dbReference type="GO" id="GO:0004016">
    <property type="term" value="F:adenylate cyclase activity"/>
    <property type="evidence" value="ECO:0007669"/>
    <property type="project" value="TreeGrafter"/>
</dbReference>
<dbReference type="GO" id="GO:0005737">
    <property type="term" value="C:cytoplasm"/>
    <property type="evidence" value="ECO:0007669"/>
    <property type="project" value="TreeGrafter"/>
</dbReference>
<dbReference type="Gene3D" id="3.40.50.300">
    <property type="entry name" value="P-loop containing nucleotide triphosphate hydrolases"/>
    <property type="match status" value="1"/>
</dbReference>
<evidence type="ECO:0000256" key="2">
    <source>
        <dbReference type="ARBA" id="ARBA00022840"/>
    </source>
</evidence>